<accession>A0A6C0KUR2</accession>
<reference evidence="1" key="1">
    <citation type="journal article" date="2020" name="Nature">
        <title>Giant virus diversity and host interactions through global metagenomics.</title>
        <authorList>
            <person name="Schulz F."/>
            <person name="Roux S."/>
            <person name="Paez-Espino D."/>
            <person name="Jungbluth S."/>
            <person name="Walsh D.A."/>
            <person name="Denef V.J."/>
            <person name="McMahon K.D."/>
            <person name="Konstantinidis K.T."/>
            <person name="Eloe-Fadrosh E.A."/>
            <person name="Kyrpides N.C."/>
            <person name="Woyke T."/>
        </authorList>
    </citation>
    <scope>NUCLEOTIDE SEQUENCE</scope>
    <source>
        <strain evidence="1">GVMAG-S-3300013014-136</strain>
    </source>
</reference>
<proteinExistence type="predicted"/>
<dbReference type="EMBL" id="MN740961">
    <property type="protein sequence ID" value="QHU20078.1"/>
    <property type="molecule type" value="Genomic_DNA"/>
</dbReference>
<evidence type="ECO:0000313" key="1">
    <source>
        <dbReference type="EMBL" id="QHU20078.1"/>
    </source>
</evidence>
<name>A0A6C0KUR2_9ZZZZ</name>
<organism evidence="1">
    <name type="scientific">viral metagenome</name>
    <dbReference type="NCBI Taxonomy" id="1070528"/>
    <lineage>
        <taxon>unclassified sequences</taxon>
        <taxon>metagenomes</taxon>
        <taxon>organismal metagenomes</taxon>
    </lineage>
</organism>
<dbReference type="AlphaFoldDB" id="A0A6C0KUR2"/>
<protein>
    <submittedName>
        <fullName evidence="1">Uncharacterized protein</fullName>
    </submittedName>
</protein>
<sequence>MSANETGEINRLFANTCIADRYNKQCFFCLTSCIGFIKTEKTVKLCSACTFAHIERTIVFNPLMVHGYDMFFDDYCELCIHKHALEEDGVQKVPMGYIVPCCNFNSHLSFKNCELLKG</sequence>